<dbReference type="EMBL" id="JACKTY010000029">
    <property type="protein sequence ID" value="MCV7227293.1"/>
    <property type="molecule type" value="Genomic_DNA"/>
</dbReference>
<evidence type="ECO:0000313" key="1">
    <source>
        <dbReference type="EMBL" id="MCV7227293.1"/>
    </source>
</evidence>
<evidence type="ECO:0000313" key="2">
    <source>
        <dbReference type="Proteomes" id="UP001526201"/>
    </source>
</evidence>
<gene>
    <name evidence="1" type="ORF">H7J73_14760</name>
</gene>
<comment type="caution">
    <text evidence="1">The sequence shown here is derived from an EMBL/GenBank/DDBJ whole genome shotgun (WGS) entry which is preliminary data.</text>
</comment>
<reference evidence="1 2" key="1">
    <citation type="journal article" date="2022" name="BMC Genomics">
        <title>Comparative genome analysis of mycobacteria focusing on tRNA and non-coding RNA.</title>
        <authorList>
            <person name="Behra P.R.K."/>
            <person name="Pettersson B.M.F."/>
            <person name="Ramesh M."/>
            <person name="Das S."/>
            <person name="Dasgupta S."/>
            <person name="Kirsebom L.A."/>
        </authorList>
    </citation>
    <scope>NUCLEOTIDE SEQUENCE [LARGE SCALE GENOMIC DNA]</scope>
    <source>
        <strain evidence="1 2">DSM 44078</strain>
    </source>
</reference>
<organism evidence="1 2">
    <name type="scientific">Mycolicibacterium komossense</name>
    <dbReference type="NCBI Taxonomy" id="1779"/>
    <lineage>
        <taxon>Bacteria</taxon>
        <taxon>Bacillati</taxon>
        <taxon>Actinomycetota</taxon>
        <taxon>Actinomycetes</taxon>
        <taxon>Mycobacteriales</taxon>
        <taxon>Mycobacteriaceae</taxon>
        <taxon>Mycolicibacterium</taxon>
    </lineage>
</organism>
<protein>
    <recommendedName>
        <fullName evidence="3">Secreted protein</fullName>
    </recommendedName>
</protein>
<proteinExistence type="predicted"/>
<sequence>MAIAAACIVAPTLGFPSSDVSTVADGCYNGATVLDPYGSSCTLPGPVGKVRGSAPDANAIIACRHHPGCLAVYVNGP</sequence>
<dbReference type="Proteomes" id="UP001526201">
    <property type="component" value="Unassembled WGS sequence"/>
</dbReference>
<accession>A0ABT3CCT9</accession>
<name>A0ABT3CCT9_9MYCO</name>
<evidence type="ECO:0008006" key="3">
    <source>
        <dbReference type="Google" id="ProtNLM"/>
    </source>
</evidence>
<keyword evidence="2" id="KW-1185">Reference proteome</keyword>